<feature type="transmembrane region" description="Helical" evidence="1">
    <location>
        <begin position="21"/>
        <end position="41"/>
    </location>
</feature>
<organism evidence="2">
    <name type="scientific">Picea glauca</name>
    <name type="common">White spruce</name>
    <name type="synonym">Pinus glauca</name>
    <dbReference type="NCBI Taxonomy" id="3330"/>
    <lineage>
        <taxon>Eukaryota</taxon>
        <taxon>Viridiplantae</taxon>
        <taxon>Streptophyta</taxon>
        <taxon>Embryophyta</taxon>
        <taxon>Tracheophyta</taxon>
        <taxon>Spermatophyta</taxon>
        <taxon>Pinopsida</taxon>
        <taxon>Pinidae</taxon>
        <taxon>Conifers I</taxon>
        <taxon>Pinales</taxon>
        <taxon>Pinaceae</taxon>
        <taxon>Picea</taxon>
    </lineage>
</organism>
<gene>
    <name evidence="2" type="ORF">ABT39_MTgene2653</name>
</gene>
<protein>
    <submittedName>
        <fullName evidence="2">Uncharacterized protein</fullName>
    </submittedName>
</protein>
<keyword evidence="1" id="KW-0812">Transmembrane</keyword>
<accession>A0A101LU33</accession>
<evidence type="ECO:0000313" key="2">
    <source>
        <dbReference type="EMBL" id="KUM45386.1"/>
    </source>
</evidence>
<keyword evidence="1" id="KW-1133">Transmembrane helix</keyword>
<evidence type="ECO:0000256" key="1">
    <source>
        <dbReference type="SAM" id="Phobius"/>
    </source>
</evidence>
<dbReference type="AlphaFoldDB" id="A0A101LU33"/>
<geneLocation type="mitochondrion" evidence="2"/>
<proteinExistence type="predicted"/>
<keyword evidence="1" id="KW-0472">Membrane</keyword>
<reference evidence="2" key="1">
    <citation type="journal article" date="2015" name="Genome Biol. Evol.">
        <title>Organellar Genomes of White Spruce (Picea glauca): Assembly and Annotation.</title>
        <authorList>
            <person name="Jackman S.D."/>
            <person name="Warren R.L."/>
            <person name="Gibb E.A."/>
            <person name="Vandervalk B.P."/>
            <person name="Mohamadi H."/>
            <person name="Chu J."/>
            <person name="Raymond A."/>
            <person name="Pleasance S."/>
            <person name="Coope R."/>
            <person name="Wildung M.R."/>
            <person name="Ritland C.E."/>
            <person name="Bousquet J."/>
            <person name="Jones S.J."/>
            <person name="Bohlmann J."/>
            <person name="Birol I."/>
        </authorList>
    </citation>
    <scope>NUCLEOTIDE SEQUENCE [LARGE SCALE GENOMIC DNA]</scope>
    <source>
        <tissue evidence="2">Flushing bud</tissue>
    </source>
</reference>
<comment type="caution">
    <text evidence="2">The sequence shown here is derived from an EMBL/GenBank/DDBJ whole genome shotgun (WGS) entry which is preliminary data.</text>
</comment>
<name>A0A101LU33_PICGL</name>
<sequence>MDKQLEDPHMDMKSNKGNRGQVIMLVLALMEGIPLGEVMTLQL</sequence>
<dbReference type="EMBL" id="LKAM01000019">
    <property type="protein sequence ID" value="KUM45386.1"/>
    <property type="molecule type" value="Genomic_DNA"/>
</dbReference>
<keyword evidence="2" id="KW-0496">Mitochondrion</keyword>